<dbReference type="PANTHER" id="PTHR14269:SF62">
    <property type="entry name" value="CDP-DIACYLGLYCEROL--GLYCEROL-3-PHOSPHATE 3-PHOSPHATIDYLTRANSFERASE 1, CHLOROPLASTIC"/>
    <property type="match status" value="1"/>
</dbReference>
<dbReference type="RefSeq" id="WP_014335510.1">
    <property type="nucleotide sequence ID" value="NC_019552.1"/>
</dbReference>
<dbReference type="EC" id="2.7.8.5" evidence="11"/>
<feature type="transmembrane region" description="Helical" evidence="13">
    <location>
        <begin position="175"/>
        <end position="199"/>
    </location>
</feature>
<evidence type="ECO:0000256" key="7">
    <source>
        <dbReference type="ARBA" id="ARBA00023098"/>
    </source>
</evidence>
<dbReference type="GO" id="GO:0046474">
    <property type="term" value="P:glycerophospholipid biosynthetic process"/>
    <property type="evidence" value="ECO:0007669"/>
    <property type="project" value="TreeGrafter"/>
</dbReference>
<keyword evidence="3" id="KW-0444">Lipid biosynthesis</keyword>
<feature type="transmembrane region" description="Helical" evidence="13">
    <location>
        <begin position="96"/>
        <end position="116"/>
    </location>
</feature>
<dbReference type="EMBL" id="CP003914">
    <property type="protein sequence ID" value="AFX74248.1"/>
    <property type="molecule type" value="Genomic_DNA"/>
</dbReference>
<keyword evidence="10" id="KW-1208">Phospholipid metabolism</keyword>
<evidence type="ECO:0000256" key="11">
    <source>
        <dbReference type="NCBIfam" id="TIGR00560"/>
    </source>
</evidence>
<dbReference type="PANTHER" id="PTHR14269">
    <property type="entry name" value="CDP-DIACYLGLYCEROL--GLYCEROL-3-PHOSPHATE 3-PHOSPHATIDYLTRANSFERASE-RELATED"/>
    <property type="match status" value="1"/>
</dbReference>
<evidence type="ECO:0000256" key="10">
    <source>
        <dbReference type="ARBA" id="ARBA00023264"/>
    </source>
</evidence>
<dbReference type="GO" id="GO:0008444">
    <property type="term" value="F:CDP-diacylglycerol-glycerol-3-phosphate 3-phosphatidyltransferase activity"/>
    <property type="evidence" value="ECO:0007669"/>
    <property type="project" value="UniProtKB-UniRule"/>
</dbReference>
<dbReference type="Pfam" id="PF01066">
    <property type="entry name" value="CDP-OH_P_transf"/>
    <property type="match status" value="1"/>
</dbReference>
<evidence type="ECO:0000256" key="13">
    <source>
        <dbReference type="SAM" id="Phobius"/>
    </source>
</evidence>
<dbReference type="GO" id="GO:0016020">
    <property type="term" value="C:membrane"/>
    <property type="evidence" value="ECO:0007669"/>
    <property type="project" value="UniProtKB-SubCell"/>
</dbReference>
<evidence type="ECO:0000256" key="5">
    <source>
        <dbReference type="ARBA" id="ARBA00022692"/>
    </source>
</evidence>
<dbReference type="Gene3D" id="1.20.120.1760">
    <property type="match status" value="1"/>
</dbReference>
<sequence length="208" mass="23646">MKSHFFTLANILTISRLILVVPFIVLLTLFYLLNNSIISLGYQNQFIWMFFLAFVIFIIASITDFLDGHIARKKNQISVFGKIFDPIADKIITTSAFVYLTILNIIPVWIVVLFIARDIIVDGCRNLAAAKKLEVAASIWGKWKTVAQMITISVLFLLAPMLFDASITNSFDKTILYWLINIPSIIALILSLFSGYLYLKPIVVYLKQ</sequence>
<dbReference type="InterPro" id="IPR043130">
    <property type="entry name" value="CDP-OH_PTrfase_TM_dom"/>
</dbReference>
<protein>
    <recommendedName>
        <fullName evidence="11">CDP-diacylglycerol--glycerol-3-phosphate 3-phosphatidyltransferase</fullName>
        <ecNumber evidence="11">2.7.8.5</ecNumber>
    </recommendedName>
</protein>
<proteinExistence type="inferred from homology"/>
<comment type="similarity">
    <text evidence="2 12">Belongs to the CDP-alcohol phosphatidyltransferase class-I family.</text>
</comment>
<evidence type="ECO:0000256" key="4">
    <source>
        <dbReference type="ARBA" id="ARBA00022679"/>
    </source>
</evidence>
<feature type="transmembrane region" description="Helical" evidence="13">
    <location>
        <begin position="12"/>
        <end position="33"/>
    </location>
</feature>
<evidence type="ECO:0000256" key="6">
    <source>
        <dbReference type="ARBA" id="ARBA00022989"/>
    </source>
</evidence>
<feature type="transmembrane region" description="Helical" evidence="13">
    <location>
        <begin position="145"/>
        <end position="163"/>
    </location>
</feature>
<evidence type="ECO:0000256" key="1">
    <source>
        <dbReference type="ARBA" id="ARBA00004141"/>
    </source>
</evidence>
<evidence type="ECO:0000256" key="3">
    <source>
        <dbReference type="ARBA" id="ARBA00022516"/>
    </source>
</evidence>
<keyword evidence="5 13" id="KW-0812">Transmembrane</keyword>
<evidence type="ECO:0000313" key="15">
    <source>
        <dbReference type="Proteomes" id="UP000009399"/>
    </source>
</evidence>
<keyword evidence="4 12" id="KW-0808">Transferase</keyword>
<dbReference type="NCBIfam" id="TIGR00560">
    <property type="entry name" value="pgsA"/>
    <property type="match status" value="1"/>
</dbReference>
<keyword evidence="8 13" id="KW-0472">Membrane</keyword>
<evidence type="ECO:0000256" key="8">
    <source>
        <dbReference type="ARBA" id="ARBA00023136"/>
    </source>
</evidence>
<dbReference type="InterPro" id="IPR004570">
    <property type="entry name" value="Phosphatidylglycerol_P_synth"/>
</dbReference>
<dbReference type="Proteomes" id="UP000009399">
    <property type="component" value="Chromosome"/>
</dbReference>
<dbReference type="InterPro" id="IPR000462">
    <property type="entry name" value="CDP-OH_P_trans"/>
</dbReference>
<evidence type="ECO:0000256" key="9">
    <source>
        <dbReference type="ARBA" id="ARBA00023209"/>
    </source>
</evidence>
<accession>A0AAI8AMM2</accession>
<feature type="transmembrane region" description="Helical" evidence="13">
    <location>
        <begin position="45"/>
        <end position="66"/>
    </location>
</feature>
<dbReference type="InterPro" id="IPR048254">
    <property type="entry name" value="CDP_ALCOHOL_P_TRANSF_CS"/>
</dbReference>
<dbReference type="AlphaFoldDB" id="A0AAI8AMM2"/>
<keyword evidence="9" id="KW-0594">Phospholipid biosynthesis</keyword>
<evidence type="ECO:0000256" key="2">
    <source>
        <dbReference type="ARBA" id="ARBA00010441"/>
    </source>
</evidence>
<evidence type="ECO:0000313" key="14">
    <source>
        <dbReference type="EMBL" id="AFX74248.1"/>
    </source>
</evidence>
<dbReference type="KEGG" id="mhs:MOS_322"/>
<gene>
    <name evidence="14" type="ORF">MOS_322</name>
</gene>
<dbReference type="PROSITE" id="PS00379">
    <property type="entry name" value="CDP_ALCOHOL_P_TRANSF"/>
    <property type="match status" value="1"/>
</dbReference>
<dbReference type="PIRSF" id="PIRSF000847">
    <property type="entry name" value="Phos_ph_gly_syn"/>
    <property type="match status" value="1"/>
</dbReference>
<reference evidence="14 15" key="1">
    <citation type="journal article" date="2013" name="Genome Announc.">
        <title>Complete Genome Sequence of Mycoplasma hyorhinis Strain SK76.</title>
        <authorList>
            <person name="Goodison S."/>
            <person name="Urquidi V."/>
            <person name="Kumar D."/>
            <person name="Reyes L."/>
            <person name="Rosser C.J."/>
        </authorList>
    </citation>
    <scope>NUCLEOTIDE SEQUENCE [LARGE SCALE GENOMIC DNA]</scope>
    <source>
        <strain evidence="14 15">SK76</strain>
    </source>
</reference>
<evidence type="ECO:0000256" key="12">
    <source>
        <dbReference type="RuleBase" id="RU003750"/>
    </source>
</evidence>
<name>A0AAI8AMM2_MESHY</name>
<dbReference type="InterPro" id="IPR050324">
    <property type="entry name" value="CDP-alcohol_PTase-I"/>
</dbReference>
<organism evidence="14 15">
    <name type="scientific">Mesomycoplasma hyorhinis SK76</name>
    <dbReference type="NCBI Taxonomy" id="1118964"/>
    <lineage>
        <taxon>Bacteria</taxon>
        <taxon>Bacillati</taxon>
        <taxon>Mycoplasmatota</taxon>
        <taxon>Mycoplasmoidales</taxon>
        <taxon>Metamycoplasmataceae</taxon>
        <taxon>Mesomycoplasma</taxon>
    </lineage>
</organism>
<dbReference type="GeneID" id="93248439"/>
<keyword evidence="6 13" id="KW-1133">Transmembrane helix</keyword>
<keyword evidence="7" id="KW-0443">Lipid metabolism</keyword>
<comment type="subcellular location">
    <subcellularLocation>
        <location evidence="1">Membrane</location>
        <topology evidence="1">Multi-pass membrane protein</topology>
    </subcellularLocation>
</comment>